<comment type="caution">
    <text evidence="2">The sequence shown here is derived from an EMBL/GenBank/DDBJ whole genome shotgun (WGS) entry which is preliminary data.</text>
</comment>
<keyword evidence="3" id="KW-1185">Reference proteome</keyword>
<reference evidence="2" key="1">
    <citation type="thesis" date="2021" institute="BYU ScholarsArchive" country="Provo, UT, USA">
        <title>Applications of and Algorithms for Genome Assembly and Genomic Analyses with an Emphasis on Marine Teleosts.</title>
        <authorList>
            <person name="Pickett B.D."/>
        </authorList>
    </citation>
    <scope>NUCLEOTIDE SEQUENCE</scope>
    <source>
        <strain evidence="2">HI-2016</strain>
    </source>
</reference>
<feature type="compositionally biased region" description="Polar residues" evidence="1">
    <location>
        <begin position="1"/>
        <end position="13"/>
    </location>
</feature>
<dbReference type="OrthoDB" id="8851896at2759"/>
<proteinExistence type="predicted"/>
<accession>A0A8T2NAH0</accession>
<evidence type="ECO:0000313" key="3">
    <source>
        <dbReference type="Proteomes" id="UP000824540"/>
    </source>
</evidence>
<gene>
    <name evidence="2" type="ORF">JZ751_028734</name>
</gene>
<name>A0A8T2NAH0_9TELE</name>
<sequence>MGNTTSCCVSSSPKLRRNAHSRLEPYRPEPELSREDTGCNLQHISDRENIDVLTPGSPSDLEAWLQGRRPGSKHSPQHKHFIVPPLAAWCSRPFEELSVTNPGLGSSLSWHLGGGMADTSLAGQQSQSGISLTQSACSEAAHHSRSAALEDEKREAKHHLTTATSLCLTQFVAERGKENEPDRLDGGLLPVTGWSQLRQTEPDHVLNHPGELTLAFIKRCRKVEMKDPAPVHSGQSAAC</sequence>
<evidence type="ECO:0000313" key="2">
    <source>
        <dbReference type="EMBL" id="KAG9337443.1"/>
    </source>
</evidence>
<evidence type="ECO:0000256" key="1">
    <source>
        <dbReference type="SAM" id="MobiDB-lite"/>
    </source>
</evidence>
<feature type="compositionally biased region" description="Basic and acidic residues" evidence="1">
    <location>
        <begin position="21"/>
        <end position="36"/>
    </location>
</feature>
<feature type="region of interest" description="Disordered" evidence="1">
    <location>
        <begin position="1"/>
        <end position="36"/>
    </location>
</feature>
<organism evidence="2 3">
    <name type="scientific">Albula glossodonta</name>
    <name type="common">roundjaw bonefish</name>
    <dbReference type="NCBI Taxonomy" id="121402"/>
    <lineage>
        <taxon>Eukaryota</taxon>
        <taxon>Metazoa</taxon>
        <taxon>Chordata</taxon>
        <taxon>Craniata</taxon>
        <taxon>Vertebrata</taxon>
        <taxon>Euteleostomi</taxon>
        <taxon>Actinopterygii</taxon>
        <taxon>Neopterygii</taxon>
        <taxon>Teleostei</taxon>
        <taxon>Albuliformes</taxon>
        <taxon>Albulidae</taxon>
        <taxon>Albula</taxon>
    </lineage>
</organism>
<dbReference type="AlphaFoldDB" id="A0A8T2NAH0"/>
<protein>
    <submittedName>
        <fullName evidence="2">Uncharacterized protein</fullName>
    </submittedName>
</protein>
<dbReference type="EMBL" id="JAFBMS010000088">
    <property type="protein sequence ID" value="KAG9337443.1"/>
    <property type="molecule type" value="Genomic_DNA"/>
</dbReference>
<dbReference type="Proteomes" id="UP000824540">
    <property type="component" value="Unassembled WGS sequence"/>
</dbReference>